<dbReference type="InterPro" id="IPR036249">
    <property type="entry name" value="Thioredoxin-like_sf"/>
</dbReference>
<organism evidence="1">
    <name type="scientific">Mimivirus LCMiAC02</name>
    <dbReference type="NCBI Taxonomy" id="2506609"/>
    <lineage>
        <taxon>Viruses</taxon>
        <taxon>Varidnaviria</taxon>
        <taxon>Bamfordvirae</taxon>
        <taxon>Nucleocytoviricota</taxon>
        <taxon>Megaviricetes</taxon>
        <taxon>Imitervirales</taxon>
        <taxon>Mimiviridae</taxon>
        <taxon>Klosneuvirinae</taxon>
    </lineage>
</organism>
<evidence type="ECO:0000313" key="1">
    <source>
        <dbReference type="EMBL" id="QBK89397.1"/>
    </source>
</evidence>
<dbReference type="SUPFAM" id="SSF52833">
    <property type="entry name" value="Thioredoxin-like"/>
    <property type="match status" value="1"/>
</dbReference>
<gene>
    <name evidence="1" type="ORF">LCMiAC02_04920</name>
</gene>
<sequence length="124" mass="14330">MVGTKVTKVILYFTPRCIHCVKFKEKVLPELKKTLNKNNIAFEEYDVSDPKHIDKQSKVIGIGVPTLEIIIDEDSDMYMGDMTHTAIIKKLNIKTSMSGGGDKNYKHKYKKYKKKYKDLKKKMA</sequence>
<protein>
    <submittedName>
        <fullName evidence="1">Thioredoxin-like protein</fullName>
    </submittedName>
</protein>
<dbReference type="EMBL" id="MK500419">
    <property type="protein sequence ID" value="QBK89397.1"/>
    <property type="molecule type" value="Genomic_DNA"/>
</dbReference>
<name>A0A4P6VMJ5_9VIRU</name>
<dbReference type="Gene3D" id="3.40.30.10">
    <property type="entry name" value="Glutaredoxin"/>
    <property type="match status" value="1"/>
</dbReference>
<accession>A0A4P6VMJ5</accession>
<proteinExistence type="predicted"/>
<reference evidence="1" key="1">
    <citation type="journal article" date="2019" name="MBio">
        <title>Virus Genomes from Deep Sea Sediments Expand the Ocean Megavirome and Support Independent Origins of Viral Gigantism.</title>
        <authorList>
            <person name="Backstrom D."/>
            <person name="Yutin N."/>
            <person name="Jorgensen S.L."/>
            <person name="Dharamshi J."/>
            <person name="Homa F."/>
            <person name="Zaremba-Niedwiedzka K."/>
            <person name="Spang A."/>
            <person name="Wolf Y.I."/>
            <person name="Koonin E.V."/>
            <person name="Ettema T.J."/>
        </authorList>
    </citation>
    <scope>NUCLEOTIDE SEQUENCE</scope>
</reference>